<proteinExistence type="predicted"/>
<dbReference type="EMBL" id="CP098827">
    <property type="protein sequence ID" value="XBO69600.1"/>
    <property type="molecule type" value="Genomic_DNA"/>
</dbReference>
<dbReference type="Pfam" id="PF14082">
    <property type="entry name" value="SduA_C"/>
    <property type="match status" value="1"/>
</dbReference>
<protein>
    <submittedName>
        <fullName evidence="2">DUF4263 domain-containing protein</fullName>
    </submittedName>
</protein>
<evidence type="ECO:0000259" key="1">
    <source>
        <dbReference type="Pfam" id="PF14082"/>
    </source>
</evidence>
<dbReference type="AlphaFoldDB" id="A0AAU7KDN7"/>
<dbReference type="InterPro" id="IPR025359">
    <property type="entry name" value="SduA_C"/>
</dbReference>
<evidence type="ECO:0000313" key="2">
    <source>
        <dbReference type="EMBL" id="XBO69600.1"/>
    </source>
</evidence>
<reference evidence="2" key="1">
    <citation type="submission" date="2022-06" db="EMBL/GenBank/DDBJ databases">
        <title>A novel DMS-producing enzyme.</title>
        <authorList>
            <person name="Zhang Y."/>
        </authorList>
    </citation>
    <scope>NUCLEOTIDE SEQUENCE</scope>
    <source>
        <strain evidence="2">RT37</strain>
    </source>
</reference>
<dbReference type="RefSeq" id="WP_348826712.1">
    <property type="nucleotide sequence ID" value="NZ_CP098827.1"/>
</dbReference>
<accession>A0AAU7KDN7</accession>
<organism evidence="2">
    <name type="scientific">Halomonas sp. RT37</name>
    <dbReference type="NCBI Taxonomy" id="2950872"/>
    <lineage>
        <taxon>Bacteria</taxon>
        <taxon>Pseudomonadati</taxon>
        <taxon>Pseudomonadota</taxon>
        <taxon>Gammaproteobacteria</taxon>
        <taxon>Oceanospirillales</taxon>
        <taxon>Halomonadaceae</taxon>
        <taxon>Halomonas</taxon>
    </lineage>
</organism>
<gene>
    <name evidence="2" type="ORF">NFG58_13290</name>
</gene>
<name>A0AAU7KDN7_9GAMM</name>
<sequence>MIEFKKSNDKVILAYSSERLSLEWVYHELDESGVVRIAKAFSLTKNELLTTFDQSDEYKLVEFQVAEKEGEYFCFPKDVLSIEHDLYIHESIALERKLFIAERGISIFRKVDDLVSQSIYIGGNEDGAISEVTLRELLKAFPNAYELHRYASARISGVLSSYLETKDDYEEKYQQYLNKRTSREGTNLSYLFSEVELLKYTGILEKLNNMLDDEESYSEAQWQKEILQILLLLYPKYIHVFKEAPVRDTYNNKNRNIDYLLVDAGGNTDIVEIKKPFNSCVITSRTYRDNYIPLRALSGTVMQIEKYIFYLNKWGKNGEEKLSEHYKDDIMPGFKIKITNPSGLIIMGRTKGLSHEQIQDFEVVKRQYKNVIDIVTYDDLIERIKFVIKYWTEINNKSIQRAANASDD</sequence>
<feature type="domain" description="Shedu protein SduA C-terminal" evidence="1">
    <location>
        <begin position="217"/>
        <end position="381"/>
    </location>
</feature>